<evidence type="ECO:0000313" key="2">
    <source>
        <dbReference type="Proteomes" id="UP000242146"/>
    </source>
</evidence>
<dbReference type="SUPFAM" id="SSF52047">
    <property type="entry name" value="RNI-like"/>
    <property type="match status" value="1"/>
</dbReference>
<dbReference type="OrthoDB" id="9994419at2759"/>
<dbReference type="Gene3D" id="3.80.10.10">
    <property type="entry name" value="Ribonuclease Inhibitor"/>
    <property type="match status" value="1"/>
</dbReference>
<evidence type="ECO:0008006" key="3">
    <source>
        <dbReference type="Google" id="ProtNLM"/>
    </source>
</evidence>
<dbReference type="PANTHER" id="PTHR13318">
    <property type="entry name" value="PARTNER OF PAIRED, ISOFORM B-RELATED"/>
    <property type="match status" value="1"/>
</dbReference>
<organism evidence="1 2">
    <name type="scientific">Hesseltinella vesiculosa</name>
    <dbReference type="NCBI Taxonomy" id="101127"/>
    <lineage>
        <taxon>Eukaryota</taxon>
        <taxon>Fungi</taxon>
        <taxon>Fungi incertae sedis</taxon>
        <taxon>Mucoromycota</taxon>
        <taxon>Mucoromycotina</taxon>
        <taxon>Mucoromycetes</taxon>
        <taxon>Mucorales</taxon>
        <taxon>Cunninghamellaceae</taxon>
        <taxon>Hesseltinella</taxon>
    </lineage>
</organism>
<keyword evidence="2" id="KW-1185">Reference proteome</keyword>
<dbReference type="EMBL" id="MCGT01000010">
    <property type="protein sequence ID" value="ORX56255.1"/>
    <property type="molecule type" value="Genomic_DNA"/>
</dbReference>
<proteinExistence type="predicted"/>
<dbReference type="PANTHER" id="PTHR13318:SF95">
    <property type="entry name" value="F-BOX PROTEIN YLR352W"/>
    <property type="match status" value="1"/>
</dbReference>
<dbReference type="InterPro" id="IPR032675">
    <property type="entry name" value="LRR_dom_sf"/>
</dbReference>
<comment type="caution">
    <text evidence="1">The sequence shown here is derived from an EMBL/GenBank/DDBJ whole genome shotgun (WGS) entry which is preliminary data.</text>
</comment>
<gene>
    <name evidence="1" type="ORF">DM01DRAFT_1334744</name>
</gene>
<dbReference type="Proteomes" id="UP000242146">
    <property type="component" value="Unassembled WGS sequence"/>
</dbReference>
<evidence type="ECO:0000313" key="1">
    <source>
        <dbReference type="EMBL" id="ORX56255.1"/>
    </source>
</evidence>
<name>A0A1X2GKZ7_9FUNG</name>
<dbReference type="GO" id="GO:0019005">
    <property type="term" value="C:SCF ubiquitin ligase complex"/>
    <property type="evidence" value="ECO:0007669"/>
    <property type="project" value="TreeGrafter"/>
</dbReference>
<accession>A0A1X2GKZ7</accession>
<dbReference type="AlphaFoldDB" id="A0A1X2GKZ7"/>
<reference evidence="1 2" key="1">
    <citation type="submission" date="2016-07" db="EMBL/GenBank/DDBJ databases">
        <title>Pervasive Adenine N6-methylation of Active Genes in Fungi.</title>
        <authorList>
            <consortium name="DOE Joint Genome Institute"/>
            <person name="Mondo S.J."/>
            <person name="Dannebaum R.O."/>
            <person name="Kuo R.C."/>
            <person name="Labutti K."/>
            <person name="Haridas S."/>
            <person name="Kuo A."/>
            <person name="Salamov A."/>
            <person name="Ahrendt S.R."/>
            <person name="Lipzen A."/>
            <person name="Sullivan W."/>
            <person name="Andreopoulos W.B."/>
            <person name="Clum A."/>
            <person name="Lindquist E."/>
            <person name="Daum C."/>
            <person name="Ramamoorthy G.K."/>
            <person name="Gryganskyi A."/>
            <person name="Culley D."/>
            <person name="Magnuson J.K."/>
            <person name="James T.Y."/>
            <person name="O'Malley M.A."/>
            <person name="Stajich J.E."/>
            <person name="Spatafora J.W."/>
            <person name="Visel A."/>
            <person name="Grigoriev I.V."/>
        </authorList>
    </citation>
    <scope>NUCLEOTIDE SEQUENCE [LARGE SCALE GENOMIC DNA]</scope>
    <source>
        <strain evidence="1 2">NRRL 3301</strain>
    </source>
</reference>
<sequence length="427" mass="48895">MTNPRQCVSFLTHLPLFEQRGYMDYVRQLDLSSYTVHGSGWSEASAKDKITAAVLARWILACRRLQQLVVGDELMYTFLDPVMMQAVFTAHHRFLQVIDLAGFCDQRVTQAMADLLENKDKKDENGDNDLAAFMPTSPSLQHHRPLGIVGHPQMPGQLTQLSFHKCMALSPTRFFQPLFEQLQHHHLTRLDLAYTPVTNHVLSSLHPEKLTHLNLQACRSLYCHRQEDPPLGLGSFLSRCVNLVELNLNIQFNGSPMRTQFCRHCLTHWILHDLPKMQQLRVLDLGGQGHIDDDLLAAMPLSILRQLRYLSLACVHLSYPALQSALGHMKQLEYLNVTRVRSLQGSLPALLMHCATKLPRLVVIEGADHRKAIAIPPSLANHWFYHENGRRGYYARANVDPRFKYSQKLLLLDQQPQSPMLRYWCFS</sequence>
<protein>
    <recommendedName>
        <fullName evidence="3">RNI-like protein</fullName>
    </recommendedName>
</protein>
<dbReference type="STRING" id="101127.A0A1X2GKZ7"/>
<dbReference type="GO" id="GO:0031146">
    <property type="term" value="P:SCF-dependent proteasomal ubiquitin-dependent protein catabolic process"/>
    <property type="evidence" value="ECO:0007669"/>
    <property type="project" value="TreeGrafter"/>
</dbReference>